<keyword evidence="2" id="KW-0812">Transmembrane</keyword>
<dbReference type="RefSeq" id="WP_057804814.1">
    <property type="nucleotide sequence ID" value="NZ_AZDV01000028.1"/>
</dbReference>
<feature type="compositionally biased region" description="Basic and acidic residues" evidence="1">
    <location>
        <begin position="96"/>
        <end position="112"/>
    </location>
</feature>
<feature type="region of interest" description="Disordered" evidence="1">
    <location>
        <begin position="85"/>
        <end position="112"/>
    </location>
</feature>
<evidence type="ECO:0000256" key="2">
    <source>
        <dbReference type="SAM" id="Phobius"/>
    </source>
</evidence>
<evidence type="ECO:0000313" key="4">
    <source>
        <dbReference type="Proteomes" id="UP000051955"/>
    </source>
</evidence>
<feature type="transmembrane region" description="Helical" evidence="2">
    <location>
        <begin position="6"/>
        <end position="24"/>
    </location>
</feature>
<feature type="transmembrane region" description="Helical" evidence="2">
    <location>
        <begin position="36"/>
        <end position="55"/>
    </location>
</feature>
<evidence type="ECO:0000313" key="3">
    <source>
        <dbReference type="EMBL" id="KRK94103.1"/>
    </source>
</evidence>
<dbReference type="EMBL" id="AZDV01000028">
    <property type="protein sequence ID" value="KRK94103.1"/>
    <property type="molecule type" value="Genomic_DNA"/>
</dbReference>
<dbReference type="PATRIC" id="fig|1423715.3.peg.1470"/>
<accession>A0A0R1LRW2</accession>
<dbReference type="Proteomes" id="UP000051955">
    <property type="component" value="Unassembled WGS sequence"/>
</dbReference>
<evidence type="ECO:0000256" key="1">
    <source>
        <dbReference type="SAM" id="MobiDB-lite"/>
    </source>
</evidence>
<comment type="caution">
    <text evidence="3">The sequence shown here is derived from an EMBL/GenBank/DDBJ whole genome shotgun (WGS) entry which is preliminary data.</text>
</comment>
<name>A0A0R1LRW2_9LACO</name>
<sequence length="112" mass="12729">MTIINIIGPFCLTAVIVLVIYHQILWGMKQGSPITALIFPVGYAVFSPLLTFALVGVTNQSLLFAGSQLIVAYWLYWIYQWGQQHPQKPHTPHQVMNDRHPLTLAQRNDKTK</sequence>
<feature type="transmembrane region" description="Helical" evidence="2">
    <location>
        <begin position="61"/>
        <end position="79"/>
    </location>
</feature>
<proteinExistence type="predicted"/>
<reference evidence="3 4" key="1">
    <citation type="journal article" date="2015" name="Genome Announc.">
        <title>Expanding the biotechnology potential of lactobacilli through comparative genomics of 213 strains and associated genera.</title>
        <authorList>
            <person name="Sun Z."/>
            <person name="Harris H.M."/>
            <person name="McCann A."/>
            <person name="Guo C."/>
            <person name="Argimon S."/>
            <person name="Zhang W."/>
            <person name="Yang X."/>
            <person name="Jeffery I.B."/>
            <person name="Cooney J.C."/>
            <person name="Kagawa T.F."/>
            <person name="Liu W."/>
            <person name="Song Y."/>
            <person name="Salvetti E."/>
            <person name="Wrobel A."/>
            <person name="Rasinkangas P."/>
            <person name="Parkhill J."/>
            <person name="Rea M.C."/>
            <person name="O'Sullivan O."/>
            <person name="Ritari J."/>
            <person name="Douillard F.P."/>
            <person name="Paul Ross R."/>
            <person name="Yang R."/>
            <person name="Briner A.E."/>
            <person name="Felis G.E."/>
            <person name="de Vos W.M."/>
            <person name="Barrangou R."/>
            <person name="Klaenhammer T.R."/>
            <person name="Caufield P.W."/>
            <person name="Cui Y."/>
            <person name="Zhang H."/>
            <person name="O'Toole P.W."/>
        </authorList>
    </citation>
    <scope>NUCLEOTIDE SEQUENCE [LARGE SCALE GENOMIC DNA]</scope>
    <source>
        <strain evidence="3 4">DSM 19394</strain>
    </source>
</reference>
<keyword evidence="2" id="KW-1133">Transmembrane helix</keyword>
<protein>
    <submittedName>
        <fullName evidence="3">Uncharacterized protein</fullName>
    </submittedName>
</protein>
<keyword evidence="4" id="KW-1185">Reference proteome</keyword>
<gene>
    <name evidence="3" type="ORF">FD25_GL001434</name>
</gene>
<dbReference type="AlphaFoldDB" id="A0A0R1LRW2"/>
<organism evidence="3 4">
    <name type="scientific">Levilactobacillus acidifarinae DSM 19394 = JCM 15949</name>
    <dbReference type="NCBI Taxonomy" id="1423715"/>
    <lineage>
        <taxon>Bacteria</taxon>
        <taxon>Bacillati</taxon>
        <taxon>Bacillota</taxon>
        <taxon>Bacilli</taxon>
        <taxon>Lactobacillales</taxon>
        <taxon>Lactobacillaceae</taxon>
        <taxon>Levilactobacillus</taxon>
    </lineage>
</organism>
<keyword evidence="2" id="KW-0472">Membrane</keyword>
<dbReference type="OrthoDB" id="2295942at2"/>